<organism evidence="11 12">
    <name type="scientific">Castanea mollissima</name>
    <name type="common">Chinese chestnut</name>
    <dbReference type="NCBI Taxonomy" id="60419"/>
    <lineage>
        <taxon>Eukaryota</taxon>
        <taxon>Viridiplantae</taxon>
        <taxon>Streptophyta</taxon>
        <taxon>Embryophyta</taxon>
        <taxon>Tracheophyta</taxon>
        <taxon>Spermatophyta</taxon>
        <taxon>Magnoliopsida</taxon>
        <taxon>eudicotyledons</taxon>
        <taxon>Gunneridae</taxon>
        <taxon>Pentapetalae</taxon>
        <taxon>rosids</taxon>
        <taxon>fabids</taxon>
        <taxon>Fagales</taxon>
        <taxon>Fagaceae</taxon>
        <taxon>Castanea</taxon>
    </lineage>
</organism>
<evidence type="ECO:0000256" key="1">
    <source>
        <dbReference type="ARBA" id="ARBA00004132"/>
    </source>
</evidence>
<feature type="domain" description="ENTH" evidence="10">
    <location>
        <begin position="24"/>
        <end position="160"/>
    </location>
</feature>
<dbReference type="GO" id="GO:0000149">
    <property type="term" value="F:SNARE binding"/>
    <property type="evidence" value="ECO:0007669"/>
    <property type="project" value="TreeGrafter"/>
</dbReference>
<accession>A0A8J4R0B7</accession>
<dbReference type="PANTHER" id="PTHR22951:SF13">
    <property type="entry name" value="ASSEMBLY PROTEIN, PUTATIVE, EXPRESSED-RELATED"/>
    <property type="match status" value="1"/>
</dbReference>
<keyword evidence="5" id="KW-0333">Golgi apparatus</keyword>
<evidence type="ECO:0000256" key="7">
    <source>
        <dbReference type="ARBA" id="ARBA00023176"/>
    </source>
</evidence>
<dbReference type="OrthoDB" id="44015at2759"/>
<dbReference type="Proteomes" id="UP000737018">
    <property type="component" value="Unassembled WGS sequence"/>
</dbReference>
<dbReference type="GO" id="GO:0005905">
    <property type="term" value="C:clathrin-coated pit"/>
    <property type="evidence" value="ECO:0007669"/>
    <property type="project" value="UniProtKB-SubCell"/>
</dbReference>
<dbReference type="SUPFAM" id="SSF48464">
    <property type="entry name" value="ENTH/VHS domain"/>
    <property type="match status" value="1"/>
</dbReference>
<keyword evidence="4" id="KW-0254">Endocytosis</keyword>
<dbReference type="FunFam" id="1.25.40.90:FF:000019">
    <property type="entry name" value="Clathrin coat assembly protein"/>
    <property type="match status" value="1"/>
</dbReference>
<sequence length="687" mass="75195">MAPSTIRKAIGAVKDQTSIGLAKVASNMAPDLEVAIVKATSHDDDPADEKYIRSIINLTSYSRGYVHACVSAVSKRLGKTRDWIVALKALILVHRLLNEGDPGLQEEILYATRRGARLLNMSDFRDEAHSSSWDHSAFVRTYAMYLDQRLEMVLFDRKTSTSSTSTSTSTAVVPYDGGRDNFRSPPPSRPYEYDYGGGGGGDGSGYGGYGGMRRTRSFGDVSEVGQDKRASVVVTPLRDMKPERIFGKMGHLQRLLDRFLSCRPTGLAKNSRMILIALYPVVKESFQLYADICEVLAVLLDKFFDMEYPDCVKTFDAYASAAKQIDELIAFYNWCKDTGVARSSEYPDVQRITGKLLETLEEFVRDRAKRPKSPERKPELPPVPQEEEPVQSMNEIKALPPPENYTPPPPPEPEPEPPKQEVVEDLVNLRDEAVSADDQGNRFALALFAGPANGANGSWEAFPSNGQQEVTSAWQTPAAEPGKADWELALVETASNLSKQKAAMGGGMDPLLLNGMYDSGMVRQHASTAQLSGGSASSVALPGPGKSATPVLALPAPDGTVQTVNQDPFAASLSIPPPSYVQMADMEKKQHLLVQEQQVWQQYAKEGMQGQASLAKMSGAGYYAAGPMPMMPYGMPPVSGMGAPAGTRIQFCLISQPNIETTNFGCRWLSMVYWQVMSLSWILQLYL</sequence>
<dbReference type="SUPFAM" id="SSF89009">
    <property type="entry name" value="GAT-like domain"/>
    <property type="match status" value="1"/>
</dbReference>
<keyword evidence="6" id="KW-0472">Membrane</keyword>
<dbReference type="InterPro" id="IPR048050">
    <property type="entry name" value="ANTH_N_plant"/>
</dbReference>
<name>A0A8J4R0B7_9ROSI</name>
<reference evidence="11" key="1">
    <citation type="submission" date="2020-03" db="EMBL/GenBank/DDBJ databases">
        <title>Castanea mollissima Vanexum genome sequencing.</title>
        <authorList>
            <person name="Staton M."/>
        </authorList>
    </citation>
    <scope>NUCLEOTIDE SEQUENCE</scope>
    <source>
        <tissue evidence="11">Leaf</tissue>
    </source>
</reference>
<evidence type="ECO:0000256" key="9">
    <source>
        <dbReference type="SAM" id="MobiDB-lite"/>
    </source>
</evidence>
<evidence type="ECO:0000256" key="3">
    <source>
        <dbReference type="ARBA" id="ARBA00004600"/>
    </source>
</evidence>
<dbReference type="InterPro" id="IPR013809">
    <property type="entry name" value="ENTH"/>
</dbReference>
<comment type="caution">
    <text evidence="11">The sequence shown here is derived from an EMBL/GenBank/DDBJ whole genome shotgun (WGS) entry which is preliminary data.</text>
</comment>
<evidence type="ECO:0000259" key="10">
    <source>
        <dbReference type="PROSITE" id="PS50942"/>
    </source>
</evidence>
<evidence type="ECO:0000256" key="5">
    <source>
        <dbReference type="ARBA" id="ARBA00023034"/>
    </source>
</evidence>
<dbReference type="PROSITE" id="PS50942">
    <property type="entry name" value="ENTH"/>
    <property type="match status" value="1"/>
</dbReference>
<dbReference type="SMART" id="SM00273">
    <property type="entry name" value="ENTH"/>
    <property type="match status" value="1"/>
</dbReference>
<dbReference type="AlphaFoldDB" id="A0A8J4R0B7"/>
<evidence type="ECO:0000256" key="6">
    <source>
        <dbReference type="ARBA" id="ARBA00023136"/>
    </source>
</evidence>
<evidence type="ECO:0000256" key="8">
    <source>
        <dbReference type="ARBA" id="ARBA00023329"/>
    </source>
</evidence>
<evidence type="ECO:0000313" key="12">
    <source>
        <dbReference type="Proteomes" id="UP000737018"/>
    </source>
</evidence>
<gene>
    <name evidence="11" type="ORF">CMV_013173</name>
</gene>
<dbReference type="PANTHER" id="PTHR22951">
    <property type="entry name" value="CLATHRIN ASSEMBLY PROTEIN"/>
    <property type="match status" value="1"/>
</dbReference>
<keyword evidence="12" id="KW-1185">Reference proteome</keyword>
<keyword evidence="7" id="KW-0168">Coated pit</keyword>
<dbReference type="GO" id="GO:0032050">
    <property type="term" value="F:clathrin heavy chain binding"/>
    <property type="evidence" value="ECO:0007669"/>
    <property type="project" value="TreeGrafter"/>
</dbReference>
<dbReference type="GO" id="GO:0048268">
    <property type="term" value="P:clathrin coat assembly"/>
    <property type="evidence" value="ECO:0007669"/>
    <property type="project" value="InterPro"/>
</dbReference>
<dbReference type="Pfam" id="PF07651">
    <property type="entry name" value="ANTH"/>
    <property type="match status" value="2"/>
</dbReference>
<feature type="compositionally biased region" description="Basic and acidic residues" evidence="9">
    <location>
        <begin position="366"/>
        <end position="379"/>
    </location>
</feature>
<dbReference type="GO" id="GO:0005794">
    <property type="term" value="C:Golgi apparatus"/>
    <property type="evidence" value="ECO:0007669"/>
    <property type="project" value="UniProtKB-SubCell"/>
</dbReference>
<dbReference type="InterPro" id="IPR045192">
    <property type="entry name" value="AP180-like"/>
</dbReference>
<dbReference type="GO" id="GO:0005545">
    <property type="term" value="F:1-phosphatidylinositol binding"/>
    <property type="evidence" value="ECO:0007669"/>
    <property type="project" value="InterPro"/>
</dbReference>
<dbReference type="FunFam" id="1.20.58.150:FF:000005">
    <property type="entry name" value="putative clathrin assembly protein At2g25430"/>
    <property type="match status" value="1"/>
</dbReference>
<evidence type="ECO:0000256" key="4">
    <source>
        <dbReference type="ARBA" id="ARBA00022583"/>
    </source>
</evidence>
<proteinExistence type="predicted"/>
<feature type="region of interest" description="Disordered" evidence="9">
    <location>
        <begin position="161"/>
        <end position="187"/>
    </location>
</feature>
<dbReference type="InterPro" id="IPR008942">
    <property type="entry name" value="ENTH_VHS"/>
</dbReference>
<dbReference type="Gene3D" id="1.25.40.90">
    <property type="match status" value="1"/>
</dbReference>
<protein>
    <recommendedName>
        <fullName evidence="10">ENTH domain-containing protein</fullName>
    </recommendedName>
</protein>
<dbReference type="InterPro" id="IPR014712">
    <property type="entry name" value="ANTH_dom_sf"/>
</dbReference>
<dbReference type="GO" id="GO:0030136">
    <property type="term" value="C:clathrin-coated vesicle"/>
    <property type="evidence" value="ECO:0007669"/>
    <property type="project" value="UniProtKB-SubCell"/>
</dbReference>
<keyword evidence="8" id="KW-0968">Cytoplasmic vesicle</keyword>
<dbReference type="EMBL" id="JRKL02001739">
    <property type="protein sequence ID" value="KAF3962302.1"/>
    <property type="molecule type" value="Genomic_DNA"/>
</dbReference>
<feature type="compositionally biased region" description="Pro residues" evidence="9">
    <location>
        <begin position="399"/>
        <end position="412"/>
    </location>
</feature>
<evidence type="ECO:0000313" key="11">
    <source>
        <dbReference type="EMBL" id="KAF3962302.1"/>
    </source>
</evidence>
<dbReference type="GO" id="GO:0072583">
    <property type="term" value="P:clathrin-dependent endocytosis"/>
    <property type="evidence" value="ECO:0007669"/>
    <property type="project" value="InterPro"/>
</dbReference>
<comment type="subcellular location">
    <subcellularLocation>
        <location evidence="1">Cytoplasmic vesicle</location>
        <location evidence="1">Clathrin-coated vesicle</location>
    </subcellularLocation>
    <subcellularLocation>
        <location evidence="2">Golgi apparatus</location>
    </subcellularLocation>
    <subcellularLocation>
        <location evidence="3">Membrane</location>
        <location evidence="3">Clathrin-coated pit</location>
    </subcellularLocation>
</comment>
<evidence type="ECO:0000256" key="2">
    <source>
        <dbReference type="ARBA" id="ARBA00004555"/>
    </source>
</evidence>
<dbReference type="GO" id="GO:0006900">
    <property type="term" value="P:vesicle budding from membrane"/>
    <property type="evidence" value="ECO:0007669"/>
    <property type="project" value="TreeGrafter"/>
</dbReference>
<dbReference type="CDD" id="cd16987">
    <property type="entry name" value="ANTH_N_AP180_plant"/>
    <property type="match status" value="1"/>
</dbReference>
<dbReference type="Gene3D" id="1.20.58.150">
    <property type="entry name" value="ANTH domain"/>
    <property type="match status" value="1"/>
</dbReference>
<feature type="compositionally biased region" description="Low complexity" evidence="9">
    <location>
        <begin position="161"/>
        <end position="170"/>
    </location>
</feature>
<dbReference type="GO" id="GO:0005546">
    <property type="term" value="F:phosphatidylinositol-4,5-bisphosphate binding"/>
    <property type="evidence" value="ECO:0007669"/>
    <property type="project" value="TreeGrafter"/>
</dbReference>
<dbReference type="InterPro" id="IPR011417">
    <property type="entry name" value="ANTH_dom"/>
</dbReference>
<feature type="region of interest" description="Disordered" evidence="9">
    <location>
        <begin position="366"/>
        <end position="421"/>
    </location>
</feature>